<evidence type="ECO:0000256" key="4">
    <source>
        <dbReference type="ARBA" id="ARBA00023014"/>
    </source>
</evidence>
<organism evidence="6 7">
    <name type="scientific">Nitratifractor salsuginis (strain DSM 16511 / JCM 12458 / E9I37-1)</name>
    <dbReference type="NCBI Taxonomy" id="749222"/>
    <lineage>
        <taxon>Bacteria</taxon>
        <taxon>Pseudomonadati</taxon>
        <taxon>Campylobacterota</taxon>
        <taxon>Epsilonproteobacteria</taxon>
        <taxon>Campylobacterales</taxon>
        <taxon>Sulfurovaceae</taxon>
        <taxon>Nitratifractor</taxon>
    </lineage>
</organism>
<evidence type="ECO:0000256" key="3">
    <source>
        <dbReference type="ARBA" id="ARBA00023004"/>
    </source>
</evidence>
<dbReference type="EMBL" id="CP002452">
    <property type="protein sequence ID" value="ADV45576.1"/>
    <property type="molecule type" value="Genomic_DNA"/>
</dbReference>
<dbReference type="GO" id="GO:0051539">
    <property type="term" value="F:4 iron, 4 sulfur cluster binding"/>
    <property type="evidence" value="ECO:0007669"/>
    <property type="project" value="UniProtKB-KW"/>
</dbReference>
<dbReference type="KEGG" id="nsa:Nitsa_0305"/>
<evidence type="ECO:0000313" key="6">
    <source>
        <dbReference type="EMBL" id="ADV45576.1"/>
    </source>
</evidence>
<dbReference type="InterPro" id="IPR003265">
    <property type="entry name" value="HhH-GPD_domain"/>
</dbReference>
<accession>E6WZJ6</accession>
<keyword evidence="1" id="KW-0004">4Fe-4S</keyword>
<keyword evidence="2" id="KW-0479">Metal-binding</keyword>
<keyword evidence="3" id="KW-0408">Iron</keyword>
<keyword evidence="4" id="KW-0411">Iron-sulfur</keyword>
<dbReference type="CDD" id="cd00056">
    <property type="entry name" value="ENDO3c"/>
    <property type="match status" value="1"/>
</dbReference>
<dbReference type="RefSeq" id="WP_013553273.1">
    <property type="nucleotide sequence ID" value="NC_014935.1"/>
</dbReference>
<dbReference type="AlphaFoldDB" id="E6WZJ6"/>
<sequence>MIDNSFELLFRLKSVGYDNPSRDPWWWPNSGSFEVVVGGILTQNANWERVELSLENLRNKGLLNPESLAEYPAASLEALIRPSGFHTAKGRNLRELSRAMLEKFGSFDAFRQEVSREWLLERRGVGPETADAILNYACYREAFVVDSYTARLLAALGYELESYDAVQSWMLEGLAGREKELFAGMPAAQIYARSHGMVVEYCKANRKGRQIRVEALRD</sequence>
<dbReference type="Proteomes" id="UP000008633">
    <property type="component" value="Chromosome"/>
</dbReference>
<dbReference type="Pfam" id="PF00730">
    <property type="entry name" value="HhH-GPD"/>
    <property type="match status" value="1"/>
</dbReference>
<dbReference type="Gene3D" id="1.10.1670.10">
    <property type="entry name" value="Helix-hairpin-Helix base-excision DNA repair enzymes (C-terminal)"/>
    <property type="match status" value="1"/>
</dbReference>
<dbReference type="eggNOG" id="COG2231">
    <property type="taxonomic scope" value="Bacteria"/>
</dbReference>
<dbReference type="PANTHER" id="PTHR10359">
    <property type="entry name" value="A/G-SPECIFIC ADENINE GLYCOSYLASE/ENDONUCLEASE III"/>
    <property type="match status" value="1"/>
</dbReference>
<dbReference type="STRING" id="749222.Nitsa_0305"/>
<evidence type="ECO:0000259" key="5">
    <source>
        <dbReference type="SMART" id="SM00478"/>
    </source>
</evidence>
<feature type="domain" description="HhH-GPD" evidence="5">
    <location>
        <begin position="41"/>
        <end position="204"/>
    </location>
</feature>
<proteinExistence type="predicted"/>
<name>E6WZJ6_NITSE</name>
<protein>
    <submittedName>
        <fullName evidence="6">HhH-GPD family protein</fullName>
    </submittedName>
</protein>
<evidence type="ECO:0000256" key="2">
    <source>
        <dbReference type="ARBA" id="ARBA00022723"/>
    </source>
</evidence>
<dbReference type="HOGENOM" id="CLU_012862_6_0_7"/>
<reference evidence="6 7" key="1">
    <citation type="journal article" date="2011" name="Stand. Genomic Sci.">
        <title>Complete genome sequence of Nitratifractor salsuginis type strain (E9I37-1).</title>
        <authorList>
            <person name="Anderson I."/>
            <person name="Sikorski J."/>
            <person name="Zeytun A."/>
            <person name="Nolan M."/>
            <person name="Lapidus A."/>
            <person name="Lucas S."/>
            <person name="Hammon N."/>
            <person name="Deshpande S."/>
            <person name="Cheng J.F."/>
            <person name="Tapia R."/>
            <person name="Han C."/>
            <person name="Goodwin L."/>
            <person name="Pitluck S."/>
            <person name="Liolios K."/>
            <person name="Pagani I."/>
            <person name="Ivanova N."/>
            <person name="Huntemann M."/>
            <person name="Mavromatis K."/>
            <person name="Ovchinikova G."/>
            <person name="Pati A."/>
            <person name="Chen A."/>
            <person name="Palaniappan K."/>
            <person name="Land M."/>
            <person name="Hauser L."/>
            <person name="Brambilla E.M."/>
            <person name="Ngatchou-Djao O.D."/>
            <person name="Rohde M."/>
            <person name="Tindall B.J."/>
            <person name="Goker M."/>
            <person name="Detter J.C."/>
            <person name="Woyke T."/>
            <person name="Bristow J."/>
            <person name="Eisen J.A."/>
            <person name="Markowitz V."/>
            <person name="Hugenholtz P."/>
            <person name="Klenk H.P."/>
            <person name="Kyrpides N.C."/>
        </authorList>
    </citation>
    <scope>NUCLEOTIDE SEQUENCE [LARGE SCALE GENOMIC DNA]</scope>
    <source>
        <strain evidence="7">DSM 16511 / JCM 12458 / E9I37-1</strain>
    </source>
</reference>
<dbReference type="GO" id="GO:0006284">
    <property type="term" value="P:base-excision repair"/>
    <property type="evidence" value="ECO:0007669"/>
    <property type="project" value="InterPro"/>
</dbReference>
<keyword evidence="7" id="KW-1185">Reference proteome</keyword>
<gene>
    <name evidence="6" type="ordered locus">Nitsa_0305</name>
</gene>
<dbReference type="GO" id="GO:0046872">
    <property type="term" value="F:metal ion binding"/>
    <property type="evidence" value="ECO:0007669"/>
    <property type="project" value="UniProtKB-KW"/>
</dbReference>
<reference evidence="7" key="2">
    <citation type="submission" date="2011-01" db="EMBL/GenBank/DDBJ databases">
        <title>The complete genome of Nitratifractor salsuginis DSM 16511.</title>
        <authorList>
            <consortium name="US DOE Joint Genome Institute (JGI-PGF)"/>
            <person name="Lucas S."/>
            <person name="Copeland A."/>
            <person name="Lapidus A."/>
            <person name="Bruce D."/>
            <person name="Goodwin L."/>
            <person name="Pitluck S."/>
            <person name="Kyrpides N."/>
            <person name="Mavromatis K."/>
            <person name="Ivanova N."/>
            <person name="Mikhailova N."/>
            <person name="Zeytun A."/>
            <person name="Detter J.C."/>
            <person name="Tapia R."/>
            <person name="Han C."/>
            <person name="Land M."/>
            <person name="Hauser L."/>
            <person name="Markowitz V."/>
            <person name="Cheng J.-F."/>
            <person name="Hugenholtz P."/>
            <person name="Woyke T."/>
            <person name="Wu D."/>
            <person name="Tindall B."/>
            <person name="Schuetze A."/>
            <person name="Brambilla E."/>
            <person name="Klenk H.-P."/>
            <person name="Eisen J.A."/>
        </authorList>
    </citation>
    <scope>NUCLEOTIDE SEQUENCE [LARGE SCALE GENOMIC DNA]</scope>
    <source>
        <strain evidence="7">DSM 16511 / JCM 12458 / E9I37-1</strain>
    </source>
</reference>
<dbReference type="InterPro" id="IPR023170">
    <property type="entry name" value="HhH_base_excis_C"/>
</dbReference>
<evidence type="ECO:0000256" key="1">
    <source>
        <dbReference type="ARBA" id="ARBA00022485"/>
    </source>
</evidence>
<dbReference type="SMART" id="SM00478">
    <property type="entry name" value="ENDO3c"/>
    <property type="match status" value="1"/>
</dbReference>
<dbReference type="SUPFAM" id="SSF48150">
    <property type="entry name" value="DNA-glycosylase"/>
    <property type="match status" value="1"/>
</dbReference>
<dbReference type="PANTHER" id="PTHR10359:SF19">
    <property type="entry name" value="DNA REPAIR GLYCOSYLASE MJ1434-RELATED"/>
    <property type="match status" value="1"/>
</dbReference>
<dbReference type="Gene3D" id="1.10.340.30">
    <property type="entry name" value="Hypothetical protein, domain 2"/>
    <property type="match status" value="1"/>
</dbReference>
<dbReference type="InterPro" id="IPR011257">
    <property type="entry name" value="DNA_glycosylase"/>
</dbReference>
<dbReference type="NCBIfam" id="NF010494">
    <property type="entry name" value="PRK13913.1"/>
    <property type="match status" value="1"/>
</dbReference>
<evidence type="ECO:0000313" key="7">
    <source>
        <dbReference type="Proteomes" id="UP000008633"/>
    </source>
</evidence>
<dbReference type="GO" id="GO:0003824">
    <property type="term" value="F:catalytic activity"/>
    <property type="evidence" value="ECO:0007669"/>
    <property type="project" value="InterPro"/>
</dbReference>